<sequence>MRLRSGMENKLSKMKRYHGLRRARFRGFNKFRLHIYFTAVAVNIKRWTYNAGPAGRFKSEALL</sequence>
<evidence type="ECO:0000313" key="2">
    <source>
        <dbReference type="EMBL" id="QPJ62303.1"/>
    </source>
</evidence>
<organism evidence="2 3">
    <name type="scientific">Candidatus Nitronauta litoralis</name>
    <dbReference type="NCBI Taxonomy" id="2705533"/>
    <lineage>
        <taxon>Bacteria</taxon>
        <taxon>Pseudomonadati</taxon>
        <taxon>Nitrospinota/Tectimicrobiota group</taxon>
        <taxon>Nitrospinota</taxon>
        <taxon>Nitrospinia</taxon>
        <taxon>Nitrospinales</taxon>
        <taxon>Nitrospinaceae</taxon>
        <taxon>Candidatus Nitronauta</taxon>
    </lineage>
</organism>
<evidence type="ECO:0000313" key="3">
    <source>
        <dbReference type="Proteomes" id="UP000594688"/>
    </source>
</evidence>
<proteinExistence type="predicted"/>
<reference evidence="2 3" key="1">
    <citation type="submission" date="2020-02" db="EMBL/GenBank/DDBJ databases">
        <title>Genomic and physiological characterization of two novel Nitrospinaceae genera.</title>
        <authorList>
            <person name="Mueller A.J."/>
            <person name="Jung M.-Y."/>
            <person name="Strachan C.R."/>
            <person name="Herbold C.W."/>
            <person name="Kirkegaard R.H."/>
            <person name="Daims H."/>
        </authorList>
    </citation>
    <scope>NUCLEOTIDE SEQUENCE [LARGE SCALE GENOMIC DNA]</scope>
    <source>
        <strain evidence="2">EB</strain>
    </source>
</reference>
<dbReference type="InterPro" id="IPR025668">
    <property type="entry name" value="Tnp_DDE_dom"/>
</dbReference>
<dbReference type="Pfam" id="PF13751">
    <property type="entry name" value="DDE_Tnp_1_6"/>
    <property type="match status" value="1"/>
</dbReference>
<dbReference type="EMBL" id="CP048685">
    <property type="protein sequence ID" value="QPJ62303.1"/>
    <property type="molecule type" value="Genomic_DNA"/>
</dbReference>
<dbReference type="AlphaFoldDB" id="A0A7T0BWR2"/>
<evidence type="ECO:0000259" key="1">
    <source>
        <dbReference type="Pfam" id="PF13751"/>
    </source>
</evidence>
<protein>
    <submittedName>
        <fullName evidence="2">Transposase</fullName>
    </submittedName>
</protein>
<accession>A0A7T0BWR2</accession>
<dbReference type="Proteomes" id="UP000594688">
    <property type="component" value="Chromosome"/>
</dbReference>
<dbReference type="KEGG" id="nli:G3M70_10650"/>
<name>A0A7T0BWR2_9BACT</name>
<feature type="domain" description="Transposase DDE" evidence="1">
    <location>
        <begin position="4"/>
        <end position="46"/>
    </location>
</feature>
<gene>
    <name evidence="2" type="ORF">G3M70_10650</name>
</gene>